<keyword evidence="3" id="KW-1185">Reference proteome</keyword>
<dbReference type="Gene3D" id="3.40.630.30">
    <property type="match status" value="1"/>
</dbReference>
<reference evidence="2 3" key="1">
    <citation type="journal article" date="2015" name="Genome Announc.">
        <title>Expanding the biotechnology potential of lactobacilli through comparative genomics of 213 strains and associated genera.</title>
        <authorList>
            <person name="Sun Z."/>
            <person name="Harris H.M."/>
            <person name="McCann A."/>
            <person name="Guo C."/>
            <person name="Argimon S."/>
            <person name="Zhang W."/>
            <person name="Yang X."/>
            <person name="Jeffery I.B."/>
            <person name="Cooney J.C."/>
            <person name="Kagawa T.F."/>
            <person name="Liu W."/>
            <person name="Song Y."/>
            <person name="Salvetti E."/>
            <person name="Wrobel A."/>
            <person name="Rasinkangas P."/>
            <person name="Parkhill J."/>
            <person name="Rea M.C."/>
            <person name="O'Sullivan O."/>
            <person name="Ritari J."/>
            <person name="Douillard F.P."/>
            <person name="Paul Ross R."/>
            <person name="Yang R."/>
            <person name="Briner A.E."/>
            <person name="Felis G.E."/>
            <person name="de Vos W.M."/>
            <person name="Barrangou R."/>
            <person name="Klaenhammer T.R."/>
            <person name="Caufield P.W."/>
            <person name="Cui Y."/>
            <person name="Zhang H."/>
            <person name="O'Toole P.W."/>
        </authorList>
    </citation>
    <scope>NUCLEOTIDE SEQUENCE [LARGE SCALE GENOMIC DNA]</scope>
    <source>
        <strain evidence="2 3">DSM 19909</strain>
    </source>
</reference>
<name>A0A0R1LVM3_9LACO</name>
<dbReference type="PATRIC" id="fig|1423776.4.peg.1872"/>
<dbReference type="OrthoDB" id="9796171at2"/>
<dbReference type="SUPFAM" id="SSF55729">
    <property type="entry name" value="Acyl-CoA N-acyltransferases (Nat)"/>
    <property type="match status" value="1"/>
</dbReference>
<dbReference type="AlphaFoldDB" id="A0A0R1LVM3"/>
<dbReference type="RefSeq" id="WP_054700707.1">
    <property type="nucleotide sequence ID" value="NZ_AZEE01000030.1"/>
</dbReference>
<accession>A0A0R1LVM3</accession>
<dbReference type="Pfam" id="PF13673">
    <property type="entry name" value="Acetyltransf_10"/>
    <property type="match status" value="1"/>
</dbReference>
<feature type="domain" description="N-acetyltransferase" evidence="1">
    <location>
        <begin position="1"/>
        <end position="140"/>
    </location>
</feature>
<evidence type="ECO:0000313" key="2">
    <source>
        <dbReference type="EMBL" id="KRK96993.1"/>
    </source>
</evidence>
<organism evidence="2 3">
    <name type="scientific">Secundilactobacillus odoratitofui DSM 19909 = JCM 15043</name>
    <dbReference type="NCBI Taxonomy" id="1423776"/>
    <lineage>
        <taxon>Bacteria</taxon>
        <taxon>Bacillati</taxon>
        <taxon>Bacillota</taxon>
        <taxon>Bacilli</taxon>
        <taxon>Lactobacillales</taxon>
        <taxon>Lactobacillaceae</taxon>
        <taxon>Secundilactobacillus</taxon>
    </lineage>
</organism>
<gene>
    <name evidence="2" type="ORF">FD04_GL001849</name>
</gene>
<dbReference type="InterPro" id="IPR016181">
    <property type="entry name" value="Acyl_CoA_acyltransferase"/>
</dbReference>
<dbReference type="CDD" id="cd04301">
    <property type="entry name" value="NAT_SF"/>
    <property type="match status" value="1"/>
</dbReference>
<dbReference type="EMBL" id="AZEE01000030">
    <property type="protein sequence ID" value="KRK96993.1"/>
    <property type="molecule type" value="Genomic_DNA"/>
</dbReference>
<dbReference type="Proteomes" id="UP000051160">
    <property type="component" value="Unassembled WGS sequence"/>
</dbReference>
<sequence>MEVKSGTGMSNAVYQDASQIRQQVFVTEQGIDAQLEFDGLDDQTTHYVGYVSQTPVTTARLKVEQGVVHIQRVATVEQYRHHGYAAQLLQQIIKTCDSGTLITLNAQATAVGLYEQLGFERTGQPFEEVGIKHYAMTLKR</sequence>
<dbReference type="InterPro" id="IPR000182">
    <property type="entry name" value="GNAT_dom"/>
</dbReference>
<evidence type="ECO:0000313" key="3">
    <source>
        <dbReference type="Proteomes" id="UP000051160"/>
    </source>
</evidence>
<comment type="caution">
    <text evidence="2">The sequence shown here is derived from an EMBL/GenBank/DDBJ whole genome shotgun (WGS) entry which is preliminary data.</text>
</comment>
<evidence type="ECO:0000259" key="1">
    <source>
        <dbReference type="PROSITE" id="PS51186"/>
    </source>
</evidence>
<dbReference type="GO" id="GO:0016747">
    <property type="term" value="F:acyltransferase activity, transferring groups other than amino-acyl groups"/>
    <property type="evidence" value="ECO:0007669"/>
    <property type="project" value="InterPro"/>
</dbReference>
<protein>
    <recommendedName>
        <fullName evidence="1">N-acetyltransferase domain-containing protein</fullName>
    </recommendedName>
</protein>
<dbReference type="PROSITE" id="PS51186">
    <property type="entry name" value="GNAT"/>
    <property type="match status" value="1"/>
</dbReference>
<proteinExistence type="predicted"/>
<dbReference type="STRING" id="1423776.FD04_GL001849"/>